<evidence type="ECO:0000313" key="8">
    <source>
        <dbReference type="Proteomes" id="UP001159405"/>
    </source>
</evidence>
<dbReference type="PANTHER" id="PTHR31746:SF2">
    <property type="entry name" value="TRANSMEMBRANE PROTEIN 229A"/>
    <property type="match status" value="1"/>
</dbReference>
<comment type="subcellular location">
    <subcellularLocation>
        <location evidence="1">Membrane</location>
        <topology evidence="1">Multi-pass membrane protein</topology>
    </subcellularLocation>
</comment>
<evidence type="ECO:0000256" key="1">
    <source>
        <dbReference type="ARBA" id="ARBA00004141"/>
    </source>
</evidence>
<keyword evidence="4 6" id="KW-1133">Transmembrane helix</keyword>
<evidence type="ECO:0000256" key="3">
    <source>
        <dbReference type="ARBA" id="ARBA00022692"/>
    </source>
</evidence>
<accession>A0ABN8N9R0</accession>
<sequence length="103" mass="12582">MAVNVWLRMFFYGLHGFFDEILFTSMLNFAESNFIDWSFRGHSSLWSFFMYGFGSFIIEQLYLLWKDKPFLPMPVRGFLYVIWVYIWEFSCGMLLRYFNACPW</sequence>
<dbReference type="EMBL" id="CALNXK010000014">
    <property type="protein sequence ID" value="CAH3046271.1"/>
    <property type="molecule type" value="Genomic_DNA"/>
</dbReference>
<comment type="caution">
    <text evidence="7">The sequence shown here is derived from an EMBL/GenBank/DDBJ whole genome shotgun (WGS) entry which is preliminary data.</text>
</comment>
<feature type="transmembrane region" description="Helical" evidence="6">
    <location>
        <begin position="77"/>
        <end position="98"/>
    </location>
</feature>
<evidence type="ECO:0008006" key="9">
    <source>
        <dbReference type="Google" id="ProtNLM"/>
    </source>
</evidence>
<evidence type="ECO:0000256" key="6">
    <source>
        <dbReference type="SAM" id="Phobius"/>
    </source>
</evidence>
<keyword evidence="3 6" id="KW-0812">Transmembrane</keyword>
<keyword evidence="8" id="KW-1185">Reference proteome</keyword>
<gene>
    <name evidence="7" type="ORF">PLOB_00008475</name>
</gene>
<evidence type="ECO:0000313" key="7">
    <source>
        <dbReference type="EMBL" id="CAH3046271.1"/>
    </source>
</evidence>
<keyword evidence="5 6" id="KW-0472">Membrane</keyword>
<dbReference type="PANTHER" id="PTHR31746">
    <property type="entry name" value="TRANSMEMBRANE PROTEIN 229 FAMILY MEMBER"/>
    <property type="match status" value="1"/>
</dbReference>
<dbReference type="Proteomes" id="UP001159405">
    <property type="component" value="Unassembled WGS sequence"/>
</dbReference>
<name>A0ABN8N9R0_9CNID</name>
<evidence type="ECO:0000256" key="2">
    <source>
        <dbReference type="ARBA" id="ARBA00006371"/>
    </source>
</evidence>
<reference evidence="7 8" key="1">
    <citation type="submission" date="2022-05" db="EMBL/GenBank/DDBJ databases">
        <authorList>
            <consortium name="Genoscope - CEA"/>
            <person name="William W."/>
        </authorList>
    </citation>
    <scope>NUCLEOTIDE SEQUENCE [LARGE SCALE GENOMIC DNA]</scope>
</reference>
<feature type="non-terminal residue" evidence="7">
    <location>
        <position position="103"/>
    </location>
</feature>
<protein>
    <recommendedName>
        <fullName evidence="9">Transmembrane protein 229A</fullName>
    </recommendedName>
</protein>
<feature type="transmembrane region" description="Helical" evidence="6">
    <location>
        <begin position="45"/>
        <end position="65"/>
    </location>
</feature>
<evidence type="ECO:0000256" key="4">
    <source>
        <dbReference type="ARBA" id="ARBA00022989"/>
    </source>
</evidence>
<proteinExistence type="inferred from homology"/>
<comment type="similarity">
    <text evidence="2">Belongs to the TMEM229 family.</text>
</comment>
<organism evidence="7 8">
    <name type="scientific">Porites lobata</name>
    <dbReference type="NCBI Taxonomy" id="104759"/>
    <lineage>
        <taxon>Eukaryota</taxon>
        <taxon>Metazoa</taxon>
        <taxon>Cnidaria</taxon>
        <taxon>Anthozoa</taxon>
        <taxon>Hexacorallia</taxon>
        <taxon>Scleractinia</taxon>
        <taxon>Fungiina</taxon>
        <taxon>Poritidae</taxon>
        <taxon>Porites</taxon>
    </lineage>
</organism>
<evidence type="ECO:0000256" key="5">
    <source>
        <dbReference type="ARBA" id="ARBA00023136"/>
    </source>
</evidence>